<sequence length="224" mass="24350">MPIARKRNTKLKEGQQGQRQQEMEVQVGKSQIAGANIPKPIDDAHPHGQLQLDISEGRKFLFNFLRSTAAGAAIGSLVGTGVGLIKRKDFNGSLAEGKSVAKTFAILFGVRSHVLHAMKRLRGKDDAINAGVAGCIAGLAVMGPGSPLLQTCVTFGTFSSIFEGVTKEPDAIDRLSRFIKDPQSILSQFSFPTLPPFTLPPRLFEDKSALNQPKERKSRKKRRS</sequence>
<keyword evidence="4" id="KW-0472">Membrane</keyword>
<evidence type="ECO:0008006" key="7">
    <source>
        <dbReference type="Google" id="ProtNLM"/>
    </source>
</evidence>
<dbReference type="GO" id="GO:0045039">
    <property type="term" value="P:protein insertion into mitochondrial inner membrane"/>
    <property type="evidence" value="ECO:0007669"/>
    <property type="project" value="InterPro"/>
</dbReference>
<dbReference type="PANTHER" id="PTHR14110:SF1">
    <property type="entry name" value="CHLOROPLASTIC IMPORT INNER MEMBRANE TRANSLOCASE SUBUNIT TIM22-2-RELATED"/>
    <property type="match status" value="1"/>
</dbReference>
<dbReference type="GO" id="GO:0009941">
    <property type="term" value="C:chloroplast envelope"/>
    <property type="evidence" value="ECO:0007669"/>
    <property type="project" value="TreeGrafter"/>
</dbReference>
<dbReference type="GO" id="GO:0008320">
    <property type="term" value="F:protein transmembrane transporter activity"/>
    <property type="evidence" value="ECO:0007669"/>
    <property type="project" value="TreeGrafter"/>
</dbReference>
<accession>A0A0D6R694</accession>
<keyword evidence="3" id="KW-1133">Transmembrane helix</keyword>
<evidence type="ECO:0000256" key="5">
    <source>
        <dbReference type="SAM" id="MobiDB-lite"/>
    </source>
</evidence>
<feature type="region of interest" description="Disordered" evidence="5">
    <location>
        <begin position="202"/>
        <end position="224"/>
    </location>
</feature>
<dbReference type="GO" id="GO:0042721">
    <property type="term" value="C:TIM22 mitochondrial import inner membrane insertion complex"/>
    <property type="evidence" value="ECO:0007669"/>
    <property type="project" value="InterPro"/>
</dbReference>
<evidence type="ECO:0000256" key="4">
    <source>
        <dbReference type="ARBA" id="ARBA00023136"/>
    </source>
</evidence>
<evidence type="ECO:0000313" key="6">
    <source>
        <dbReference type="EMBL" id="JAG98231.1"/>
    </source>
</evidence>
<evidence type="ECO:0000256" key="3">
    <source>
        <dbReference type="ARBA" id="ARBA00022989"/>
    </source>
</evidence>
<organism evidence="6">
    <name type="scientific">Araucaria cunninghamii</name>
    <name type="common">Hoop pine</name>
    <name type="synonym">Moreton Bay pine</name>
    <dbReference type="NCBI Taxonomy" id="56994"/>
    <lineage>
        <taxon>Eukaryota</taxon>
        <taxon>Viridiplantae</taxon>
        <taxon>Streptophyta</taxon>
        <taxon>Embryophyta</taxon>
        <taxon>Tracheophyta</taxon>
        <taxon>Spermatophyta</taxon>
        <taxon>Pinopsida</taxon>
        <taxon>Pinidae</taxon>
        <taxon>Conifers II</taxon>
        <taxon>Araucariales</taxon>
        <taxon>Araucariaceae</taxon>
        <taxon>Araucaria</taxon>
    </lineage>
</organism>
<feature type="region of interest" description="Disordered" evidence="5">
    <location>
        <begin position="1"/>
        <end position="23"/>
    </location>
</feature>
<evidence type="ECO:0000256" key="1">
    <source>
        <dbReference type="ARBA" id="ARBA00004141"/>
    </source>
</evidence>
<dbReference type="InterPro" id="IPR039175">
    <property type="entry name" value="TIM22"/>
</dbReference>
<proteinExistence type="predicted"/>
<dbReference type="EMBL" id="GCKF01027278">
    <property type="protein sequence ID" value="JAG98231.1"/>
    <property type="molecule type" value="Transcribed_RNA"/>
</dbReference>
<evidence type="ECO:0000256" key="2">
    <source>
        <dbReference type="ARBA" id="ARBA00022692"/>
    </source>
</evidence>
<comment type="subcellular location">
    <subcellularLocation>
        <location evidence="1">Membrane</location>
        <topology evidence="1">Multi-pass membrane protein</topology>
    </subcellularLocation>
</comment>
<keyword evidence="2" id="KW-0812">Transmembrane</keyword>
<dbReference type="PANTHER" id="PTHR14110">
    <property type="entry name" value="MITOCHONDRIAL IMPORT INNER MEMBRANE TRANSLOCASE SUBUNIT TIM22"/>
    <property type="match status" value="1"/>
</dbReference>
<reference evidence="6" key="1">
    <citation type="submission" date="2015-03" db="EMBL/GenBank/DDBJ databases">
        <title>A transcriptome of Araucaria cunninghamii, an australian fine timber species.</title>
        <authorList>
            <person name="Jing Yi C.J.Y."/>
            <person name="Yin San L.Y.S."/>
            <person name="Abdul Karim S.S."/>
            <person name="Wan Azmi N.N."/>
            <person name="Hercus R.R."/>
            <person name="Croft L.L."/>
        </authorList>
    </citation>
    <scope>NUCLEOTIDE SEQUENCE</scope>
    <source>
        <strain evidence="6">MI0301</strain>
        <tissue evidence="6">Leaf</tissue>
    </source>
</reference>
<protein>
    <recommendedName>
        <fullName evidence="7">Mitochondrial import inner membrane translocase subunit TIM22</fullName>
    </recommendedName>
</protein>
<feature type="compositionally biased region" description="Low complexity" evidence="5">
    <location>
        <begin position="14"/>
        <end position="23"/>
    </location>
</feature>
<dbReference type="Pfam" id="PF02466">
    <property type="entry name" value="Tim17"/>
    <property type="match status" value="1"/>
</dbReference>
<dbReference type="AlphaFoldDB" id="A0A0D6R694"/>
<dbReference type="GO" id="GO:0045036">
    <property type="term" value="P:protein targeting to chloroplast"/>
    <property type="evidence" value="ECO:0007669"/>
    <property type="project" value="TreeGrafter"/>
</dbReference>
<name>A0A0D6R694_ARACU</name>